<comment type="caution">
    <text evidence="8">The sequence shown here is derived from an EMBL/GenBank/DDBJ whole genome shotgun (WGS) entry which is preliminary data.</text>
</comment>
<dbReference type="GO" id="GO:0005737">
    <property type="term" value="C:cytoplasm"/>
    <property type="evidence" value="ECO:0007669"/>
    <property type="project" value="UniProtKB-SubCell"/>
</dbReference>
<dbReference type="PANTHER" id="PTHR13031">
    <property type="entry name" value="RIBONUCLEASE P SUBUNIT P30"/>
    <property type="match status" value="1"/>
</dbReference>
<accession>A0A166E9X4</accession>
<comment type="subunit">
    <text evidence="7">Consists of a catalytic RNA component and at least 4-5 protein subunits.</text>
</comment>
<sequence>MKFHDLNVRGNDFQSDLLLIKEANRLGWNHITLIYSPDRYNNINYKDDLKTELDIINQNNYKSKDFTPLTIDFGLEINVKNPNDVRKYTRKYRNKTNLISVFGGDEKINRIACENNQVDILSRPYFRRWNSGINHVLAKEAVKNNVAIELCFNDILTSYLSYRAKIIANFREIIKLHKKFSFPLVITTGSKSIWDIRSPKDIFAVFRSLGLTEDEINNCFSKYPQEIINFNNERKNMIIYGVKVIDK</sequence>
<evidence type="ECO:0000256" key="7">
    <source>
        <dbReference type="HAMAP-Rule" id="MF_00756"/>
    </source>
</evidence>
<keyword evidence="9" id="KW-1185">Reference proteome</keyword>
<dbReference type="GO" id="GO:0004526">
    <property type="term" value="F:ribonuclease P activity"/>
    <property type="evidence" value="ECO:0007669"/>
    <property type="project" value="UniProtKB-UniRule"/>
</dbReference>
<keyword evidence="4 7" id="KW-0540">Nuclease</keyword>
<dbReference type="SUPFAM" id="SSF89550">
    <property type="entry name" value="PHP domain-like"/>
    <property type="match status" value="1"/>
</dbReference>
<proteinExistence type="inferred from homology"/>
<keyword evidence="5 7" id="KW-0255">Endonuclease</keyword>
<evidence type="ECO:0000313" key="9">
    <source>
        <dbReference type="Proteomes" id="UP000077275"/>
    </source>
</evidence>
<dbReference type="GO" id="GO:0030677">
    <property type="term" value="C:ribonuclease P complex"/>
    <property type="evidence" value="ECO:0007669"/>
    <property type="project" value="UniProtKB-UniRule"/>
</dbReference>
<keyword evidence="6 7" id="KW-0378">Hydrolase</keyword>
<dbReference type="Gene3D" id="3.20.20.140">
    <property type="entry name" value="Metal-dependent hydrolases"/>
    <property type="match status" value="1"/>
</dbReference>
<evidence type="ECO:0000313" key="8">
    <source>
        <dbReference type="EMBL" id="KZX16431.1"/>
    </source>
</evidence>
<dbReference type="EMBL" id="LWMW01000092">
    <property type="protein sequence ID" value="KZX16431.1"/>
    <property type="molecule type" value="Genomic_DNA"/>
</dbReference>
<comment type="subcellular location">
    <subcellularLocation>
        <location evidence="7">Cytoplasm</location>
    </subcellularLocation>
</comment>
<dbReference type="Pfam" id="PF01876">
    <property type="entry name" value="RNase_P_p30"/>
    <property type="match status" value="1"/>
</dbReference>
<dbReference type="RefSeq" id="WP_067259227.1">
    <property type="nucleotide sequence ID" value="NZ_LWMW01000092.1"/>
</dbReference>
<dbReference type="HAMAP" id="MF_00756">
    <property type="entry name" value="RNase_P_3"/>
    <property type="match status" value="1"/>
</dbReference>
<dbReference type="InterPro" id="IPR002738">
    <property type="entry name" value="RNase_P_p30"/>
</dbReference>
<dbReference type="PATRIC" id="fig|47311.3.peg.901"/>
<organism evidence="8 9">
    <name type="scientific">Methanobrevibacter cuticularis</name>
    <dbReference type="NCBI Taxonomy" id="47311"/>
    <lineage>
        <taxon>Archaea</taxon>
        <taxon>Methanobacteriati</taxon>
        <taxon>Methanobacteriota</taxon>
        <taxon>Methanomada group</taxon>
        <taxon>Methanobacteria</taxon>
        <taxon>Methanobacteriales</taxon>
        <taxon>Methanobacteriaceae</taxon>
        <taxon>Methanobrevibacter</taxon>
    </lineage>
</organism>
<dbReference type="STRING" id="47311.MBCUT_08170"/>
<evidence type="ECO:0000256" key="1">
    <source>
        <dbReference type="ARBA" id="ARBA00007331"/>
    </source>
</evidence>
<evidence type="ECO:0000256" key="6">
    <source>
        <dbReference type="ARBA" id="ARBA00022801"/>
    </source>
</evidence>
<dbReference type="Proteomes" id="UP000077275">
    <property type="component" value="Unassembled WGS sequence"/>
</dbReference>
<reference evidence="8 9" key="1">
    <citation type="submission" date="2016-04" db="EMBL/GenBank/DDBJ databases">
        <title>Genome sequence of Methanobrevibacter cuticularis DSM 11139.</title>
        <authorList>
            <person name="Poehlein A."/>
            <person name="Seedorf H."/>
            <person name="Daniel R."/>
        </authorList>
    </citation>
    <scope>NUCLEOTIDE SEQUENCE [LARGE SCALE GENOMIC DNA]</scope>
    <source>
        <strain evidence="8 9">DSM 11139</strain>
    </source>
</reference>
<dbReference type="AlphaFoldDB" id="A0A166E9X4"/>
<keyword evidence="2 7" id="KW-0963">Cytoplasm</keyword>
<dbReference type="EC" id="3.1.26.5" evidence="7"/>
<dbReference type="InterPro" id="IPR016195">
    <property type="entry name" value="Pol/histidinol_Pase-like"/>
</dbReference>
<evidence type="ECO:0000256" key="2">
    <source>
        <dbReference type="ARBA" id="ARBA00022490"/>
    </source>
</evidence>
<comment type="function">
    <text evidence="7">Part of ribonuclease P, a protein complex that generates mature tRNA molecules by cleaving their 5'-ends.</text>
</comment>
<name>A0A166E9X4_9EURY</name>
<dbReference type="InterPro" id="IPR023539">
    <property type="entry name" value="RNase_P_comp-3_arc"/>
</dbReference>
<dbReference type="PANTHER" id="PTHR13031:SF0">
    <property type="entry name" value="RIBONUCLEASE P PROTEIN SUBUNIT P30"/>
    <property type="match status" value="1"/>
</dbReference>
<dbReference type="NCBIfam" id="NF046111">
    <property type="entry name" value="RNaseP3Mthb"/>
    <property type="match status" value="1"/>
</dbReference>
<comment type="similarity">
    <text evidence="1 7">Belongs to the eukaryotic/archaeal RNase P protein component 3 family.</text>
</comment>
<protein>
    <recommendedName>
        <fullName evidence="7">Ribonuclease P protein component 3</fullName>
        <shortName evidence="7">RNase P component 3</shortName>
        <ecNumber evidence="7">3.1.26.5</ecNumber>
    </recommendedName>
    <alternativeName>
        <fullName evidence="7">Rpp30</fullName>
    </alternativeName>
</protein>
<comment type="catalytic activity">
    <reaction evidence="7">
        <text>Endonucleolytic cleavage of RNA, removing 5'-extranucleotides from tRNA precursor.</text>
        <dbReference type="EC" id="3.1.26.5"/>
    </reaction>
</comment>
<gene>
    <name evidence="7" type="primary">rnp3</name>
    <name evidence="8" type="ORF">MBCUT_08170</name>
</gene>
<dbReference type="GO" id="GO:0001682">
    <property type="term" value="P:tRNA 5'-leader removal"/>
    <property type="evidence" value="ECO:0007669"/>
    <property type="project" value="UniProtKB-UniRule"/>
</dbReference>
<evidence type="ECO:0000256" key="4">
    <source>
        <dbReference type="ARBA" id="ARBA00022722"/>
    </source>
</evidence>
<evidence type="ECO:0000256" key="3">
    <source>
        <dbReference type="ARBA" id="ARBA00022694"/>
    </source>
</evidence>
<dbReference type="GO" id="GO:0003723">
    <property type="term" value="F:RNA binding"/>
    <property type="evidence" value="ECO:0007669"/>
    <property type="project" value="TreeGrafter"/>
</dbReference>
<dbReference type="OrthoDB" id="85765at2157"/>
<keyword evidence="3 7" id="KW-0819">tRNA processing</keyword>
<evidence type="ECO:0000256" key="5">
    <source>
        <dbReference type="ARBA" id="ARBA00022759"/>
    </source>
</evidence>